<keyword evidence="6" id="KW-0653">Protein transport</keyword>
<evidence type="ECO:0000256" key="10">
    <source>
        <dbReference type="ARBA" id="ARBA00038465"/>
    </source>
</evidence>
<dbReference type="AlphaFoldDB" id="A0A6A4XHT4"/>
<evidence type="ECO:0000256" key="9">
    <source>
        <dbReference type="ARBA" id="ARBA00023273"/>
    </source>
</evidence>
<evidence type="ECO:0000313" key="13">
    <source>
        <dbReference type="EMBL" id="KAF0314592.1"/>
    </source>
</evidence>
<feature type="region of interest" description="Disordered" evidence="11">
    <location>
        <begin position="1"/>
        <end position="25"/>
    </location>
</feature>
<dbReference type="PROSITE" id="PS50206">
    <property type="entry name" value="RHODANESE_3"/>
    <property type="match status" value="1"/>
</dbReference>
<dbReference type="OrthoDB" id="70250at2759"/>
<sequence length="296" mass="32852">MRQRIQAKKQTTPKPLPAPPKSCEKYKKVSPVIDTGPNVRKRQAALELIKQYYHVRADELFRRIKAATLVTLVVEVARLQQEVGSAAPPPPPPAYKDADHEKRADLQSLVEGTGELSLSAGDAPAAPAPPSIDDQPYLLLDVRERADFEREHIVTARHYPAARLARTMNYETAEMWRYKRSPDALVVVYDEDEATAQRCATTLAQRGYDNVFILSGGLKVARRKFPQGLLTSGDRDRFTAADIEALSVALDTFYTTIESPRGAASSRSSRSVHSSDLRAARPATKSTTMDGPRWKL</sequence>
<comment type="caution">
    <text evidence="13">The sequence shown here is derived from an EMBL/GenBank/DDBJ whole genome shotgun (WGS) entry which is preliminary data.</text>
</comment>
<keyword evidence="7" id="KW-0969">Cilium</keyword>
<dbReference type="PANTHER" id="PTHR44390">
    <property type="entry name" value="CENTROSOMAL PROTEIN OF 41 KDA"/>
    <property type="match status" value="1"/>
</dbReference>
<evidence type="ECO:0000256" key="8">
    <source>
        <dbReference type="ARBA" id="ARBA00023212"/>
    </source>
</evidence>
<comment type="subcellular location">
    <subcellularLocation>
        <location evidence="1">Cytoplasm</location>
        <location evidence="1">Cytoskeleton</location>
        <location evidence="1">Cilium basal body</location>
    </subcellularLocation>
    <subcellularLocation>
        <location evidence="2">Cytoplasm</location>
        <location evidence="2">Cytoskeleton</location>
        <location evidence="2">Microtubule organizing center</location>
        <location evidence="2">Centrosome</location>
    </subcellularLocation>
</comment>
<dbReference type="GO" id="GO:0005813">
    <property type="term" value="C:centrosome"/>
    <property type="evidence" value="ECO:0007669"/>
    <property type="project" value="UniProtKB-SubCell"/>
</dbReference>
<evidence type="ECO:0000313" key="14">
    <source>
        <dbReference type="Proteomes" id="UP000440578"/>
    </source>
</evidence>
<feature type="region of interest" description="Disordered" evidence="11">
    <location>
        <begin position="262"/>
        <end position="296"/>
    </location>
</feature>
<keyword evidence="8" id="KW-0206">Cytoskeleton</keyword>
<accession>A0A6A4XHT4</accession>
<dbReference type="GO" id="GO:0036064">
    <property type="term" value="C:ciliary basal body"/>
    <property type="evidence" value="ECO:0007669"/>
    <property type="project" value="TreeGrafter"/>
</dbReference>
<evidence type="ECO:0000256" key="11">
    <source>
        <dbReference type="SAM" id="MobiDB-lite"/>
    </source>
</evidence>
<dbReference type="PANTHER" id="PTHR44390:SF1">
    <property type="entry name" value="CENTROSOMAL PROTEIN OF 41 KDA"/>
    <property type="match status" value="1"/>
</dbReference>
<keyword evidence="4" id="KW-0963">Cytoplasm</keyword>
<dbReference type="EMBL" id="VIIS01000010">
    <property type="protein sequence ID" value="KAF0314592.1"/>
    <property type="molecule type" value="Genomic_DNA"/>
</dbReference>
<name>A0A6A4XHT4_AMPAM</name>
<evidence type="ECO:0000259" key="12">
    <source>
        <dbReference type="PROSITE" id="PS50206"/>
    </source>
</evidence>
<reference evidence="13 14" key="1">
    <citation type="submission" date="2019-07" db="EMBL/GenBank/DDBJ databases">
        <title>Draft genome assembly of a fouling barnacle, Amphibalanus amphitrite (Darwin, 1854): The first reference genome for Thecostraca.</title>
        <authorList>
            <person name="Kim W."/>
        </authorList>
    </citation>
    <scope>NUCLEOTIDE SEQUENCE [LARGE SCALE GENOMIC DNA]</scope>
    <source>
        <strain evidence="13">SNU_AA5</strain>
        <tissue evidence="13">Soma without cirri and trophi</tissue>
    </source>
</reference>
<evidence type="ECO:0000256" key="3">
    <source>
        <dbReference type="ARBA" id="ARBA00022448"/>
    </source>
</evidence>
<dbReference type="Proteomes" id="UP000440578">
    <property type="component" value="Unassembled WGS sequence"/>
</dbReference>
<evidence type="ECO:0000256" key="4">
    <source>
        <dbReference type="ARBA" id="ARBA00022490"/>
    </source>
</evidence>
<dbReference type="GO" id="GO:0015031">
    <property type="term" value="P:protein transport"/>
    <property type="evidence" value="ECO:0007669"/>
    <property type="project" value="UniProtKB-KW"/>
</dbReference>
<evidence type="ECO:0000256" key="2">
    <source>
        <dbReference type="ARBA" id="ARBA00004300"/>
    </source>
</evidence>
<dbReference type="InterPro" id="IPR036873">
    <property type="entry name" value="Rhodanese-like_dom_sf"/>
</dbReference>
<evidence type="ECO:0000256" key="6">
    <source>
        <dbReference type="ARBA" id="ARBA00022927"/>
    </source>
</evidence>
<dbReference type="GO" id="GO:0060271">
    <property type="term" value="P:cilium assembly"/>
    <property type="evidence" value="ECO:0007669"/>
    <property type="project" value="TreeGrafter"/>
</dbReference>
<dbReference type="CDD" id="cd00158">
    <property type="entry name" value="RHOD"/>
    <property type="match status" value="1"/>
</dbReference>
<dbReference type="SUPFAM" id="SSF52821">
    <property type="entry name" value="Rhodanese/Cell cycle control phosphatase"/>
    <property type="match status" value="1"/>
</dbReference>
<comment type="similarity">
    <text evidence="10">Belongs to the CEP41 family.</text>
</comment>
<dbReference type="Pfam" id="PF00581">
    <property type="entry name" value="Rhodanese"/>
    <property type="match status" value="1"/>
</dbReference>
<keyword evidence="9" id="KW-0966">Cell projection</keyword>
<evidence type="ECO:0000256" key="5">
    <source>
        <dbReference type="ARBA" id="ARBA00022794"/>
    </source>
</evidence>
<keyword evidence="14" id="KW-1185">Reference proteome</keyword>
<organism evidence="13 14">
    <name type="scientific">Amphibalanus amphitrite</name>
    <name type="common">Striped barnacle</name>
    <name type="synonym">Balanus amphitrite</name>
    <dbReference type="NCBI Taxonomy" id="1232801"/>
    <lineage>
        <taxon>Eukaryota</taxon>
        <taxon>Metazoa</taxon>
        <taxon>Ecdysozoa</taxon>
        <taxon>Arthropoda</taxon>
        <taxon>Crustacea</taxon>
        <taxon>Multicrustacea</taxon>
        <taxon>Cirripedia</taxon>
        <taxon>Thoracica</taxon>
        <taxon>Thoracicalcarea</taxon>
        <taxon>Balanomorpha</taxon>
        <taxon>Balanoidea</taxon>
        <taxon>Balanidae</taxon>
        <taxon>Amphibalaninae</taxon>
        <taxon>Amphibalanus</taxon>
    </lineage>
</organism>
<proteinExistence type="inferred from homology"/>
<dbReference type="InterPro" id="IPR051889">
    <property type="entry name" value="CEP41"/>
</dbReference>
<dbReference type="Gene3D" id="3.40.250.10">
    <property type="entry name" value="Rhodanese-like domain"/>
    <property type="match status" value="1"/>
</dbReference>
<evidence type="ECO:0000256" key="1">
    <source>
        <dbReference type="ARBA" id="ARBA00004120"/>
    </source>
</evidence>
<keyword evidence="5" id="KW-0970">Cilium biogenesis/degradation</keyword>
<keyword evidence="3" id="KW-0813">Transport</keyword>
<dbReference type="InterPro" id="IPR001763">
    <property type="entry name" value="Rhodanese-like_dom"/>
</dbReference>
<feature type="compositionally biased region" description="Low complexity" evidence="11">
    <location>
        <begin position="262"/>
        <end position="272"/>
    </location>
</feature>
<evidence type="ECO:0000256" key="7">
    <source>
        <dbReference type="ARBA" id="ARBA00023069"/>
    </source>
</evidence>
<feature type="domain" description="Rhodanese" evidence="12">
    <location>
        <begin position="133"/>
        <end position="230"/>
    </location>
</feature>
<dbReference type="SMART" id="SM00450">
    <property type="entry name" value="RHOD"/>
    <property type="match status" value="1"/>
</dbReference>
<gene>
    <name evidence="13" type="primary">cep41-b</name>
    <name evidence="13" type="ORF">FJT64_014927</name>
</gene>
<protein>
    <submittedName>
        <fullName evidence="13">Centrosomal protein B</fullName>
    </submittedName>
</protein>